<sequence>MVDSEDQITASTYAVGNRASASGDDGVGFQVQSDQTMTGNGRSTIELNLSGEAEGPVTLTSQVEATGWRPRPTAPISMFRPPRPWAPPT</sequence>
<dbReference type="EMBL" id="BATC01000012">
    <property type="protein sequence ID" value="GAD58767.1"/>
    <property type="molecule type" value="Genomic_DNA"/>
</dbReference>
<feature type="region of interest" description="Disordered" evidence="1">
    <location>
        <begin position="17"/>
        <end position="42"/>
    </location>
</feature>
<evidence type="ECO:0000313" key="3">
    <source>
        <dbReference type="Proteomes" id="UP000016569"/>
    </source>
</evidence>
<organism evidence="2 3">
    <name type="scientific">Brevundimonas abyssalis TAR-001</name>
    <dbReference type="NCBI Taxonomy" id="1391729"/>
    <lineage>
        <taxon>Bacteria</taxon>
        <taxon>Pseudomonadati</taxon>
        <taxon>Pseudomonadota</taxon>
        <taxon>Alphaproteobacteria</taxon>
        <taxon>Caulobacterales</taxon>
        <taxon>Caulobacteraceae</taxon>
        <taxon>Brevundimonas</taxon>
    </lineage>
</organism>
<keyword evidence="3" id="KW-1185">Reference proteome</keyword>
<name>A0A8E0NB97_9CAUL</name>
<reference evidence="3" key="1">
    <citation type="journal article" date="2013" name="Genome Announc.">
        <title>Draft Genome Sequence of the Dimorphic Prosthecate Bacterium Brevundimonas abyssalis TAR-001T.</title>
        <authorList>
            <person name="Tsubouchi T."/>
            <person name="Nishi S."/>
            <person name="Usui K."/>
            <person name="Shimane Y."/>
            <person name="Takaki Y."/>
            <person name="Maruyama T."/>
            <person name="Hatada Y."/>
        </authorList>
    </citation>
    <scope>NUCLEOTIDE SEQUENCE [LARGE SCALE GENOMIC DNA]</scope>
    <source>
        <strain evidence="3">TAR-001</strain>
    </source>
</reference>
<evidence type="ECO:0000256" key="1">
    <source>
        <dbReference type="SAM" id="MobiDB-lite"/>
    </source>
</evidence>
<proteinExistence type="predicted"/>
<evidence type="ECO:0000313" key="2">
    <source>
        <dbReference type="EMBL" id="GAD58767.1"/>
    </source>
</evidence>
<comment type="caution">
    <text evidence="2">The sequence shown here is derived from an EMBL/GenBank/DDBJ whole genome shotgun (WGS) entry which is preliminary data.</text>
</comment>
<feature type="region of interest" description="Disordered" evidence="1">
    <location>
        <begin position="66"/>
        <end position="89"/>
    </location>
</feature>
<dbReference type="Proteomes" id="UP000016569">
    <property type="component" value="Unassembled WGS sequence"/>
</dbReference>
<accession>A0A8E0NB97</accession>
<feature type="compositionally biased region" description="Polar residues" evidence="1">
    <location>
        <begin position="30"/>
        <end position="42"/>
    </location>
</feature>
<dbReference type="AlphaFoldDB" id="A0A8E0NB97"/>
<protein>
    <submittedName>
        <fullName evidence="2">Uncharacterized protein</fullName>
    </submittedName>
</protein>
<gene>
    <name evidence="2" type="ORF">MBEBAB_1017</name>
</gene>